<keyword evidence="8 11" id="KW-0067">ATP-binding</keyword>
<dbReference type="InterPro" id="IPR036873">
    <property type="entry name" value="Rhodanese-like_dom_sf"/>
</dbReference>
<feature type="active site" description="Glycyl thioester intermediate; for adenylyltransferase activity" evidence="11">
    <location>
        <position position="206"/>
    </location>
</feature>
<accession>A0A9Q1B388</accession>
<feature type="binding site" evidence="11">
    <location>
        <position position="267"/>
    </location>
    <ligand>
        <name>Zn(2+)</name>
        <dbReference type="ChEBI" id="CHEBI:29105"/>
    </ligand>
</feature>
<evidence type="ECO:0000256" key="2">
    <source>
        <dbReference type="ARBA" id="ARBA00022490"/>
    </source>
</evidence>
<dbReference type="EC" id="2.8.1.11" evidence="11"/>
<dbReference type="PANTHER" id="PTHR10953">
    <property type="entry name" value="UBIQUITIN-ACTIVATING ENZYME E1"/>
    <property type="match status" value="1"/>
</dbReference>
<comment type="pathway">
    <text evidence="11">tRNA modification; 5-methoxycarbonylmethyl-2-thiouridine-tRNA biosynthesis.</text>
</comment>
<dbReference type="GO" id="GO:0061605">
    <property type="term" value="F:molybdopterin-synthase adenylyltransferase activity"/>
    <property type="evidence" value="ECO:0007669"/>
    <property type="project" value="UniProtKB-EC"/>
</dbReference>
<reference evidence="13" key="1">
    <citation type="journal article" date="2023" name="DNA Res.">
        <title>Chromosome-level genome assembly of Phrynocephalus forsythii using third-generation DNA sequencing and Hi-C analysis.</title>
        <authorList>
            <person name="Qi Y."/>
            <person name="Zhao W."/>
            <person name="Zhao Y."/>
            <person name="Niu C."/>
            <person name="Cao S."/>
            <person name="Zhang Y."/>
        </authorList>
    </citation>
    <scope>NUCLEOTIDE SEQUENCE</scope>
    <source>
        <tissue evidence="13">Muscle</tissue>
    </source>
</reference>
<keyword evidence="3 11" id="KW-0808">Transferase</keyword>
<evidence type="ECO:0000256" key="6">
    <source>
        <dbReference type="ARBA" id="ARBA00022741"/>
    </source>
</evidence>
<dbReference type="InterPro" id="IPR028885">
    <property type="entry name" value="MOCS3/Uba4"/>
</dbReference>
<feature type="domain" description="Rhodanese" evidence="12">
    <location>
        <begin position="314"/>
        <end position="424"/>
    </location>
</feature>
<evidence type="ECO:0000256" key="1">
    <source>
        <dbReference type="ARBA" id="ARBA00004514"/>
    </source>
</evidence>
<dbReference type="Gene3D" id="3.40.50.720">
    <property type="entry name" value="NAD(P)-binding Rossmann-like Domain"/>
    <property type="match status" value="1"/>
</dbReference>
<dbReference type="Pfam" id="PF00581">
    <property type="entry name" value="Rhodanese"/>
    <property type="match status" value="1"/>
</dbReference>
<dbReference type="GO" id="GO:0002143">
    <property type="term" value="P:tRNA wobble position uridine thiolation"/>
    <property type="evidence" value="ECO:0007669"/>
    <property type="project" value="InterPro"/>
</dbReference>
<keyword evidence="11" id="KW-1015">Disulfide bond</keyword>
<comment type="similarity">
    <text evidence="11">In the N-terminal section; belongs to the HesA/MoeB/ThiF family. UBA4 subfamily.</text>
</comment>
<evidence type="ECO:0000256" key="9">
    <source>
        <dbReference type="ARBA" id="ARBA00023150"/>
    </source>
</evidence>
<feature type="binding site" evidence="11">
    <location>
        <position position="189"/>
    </location>
    <ligand>
        <name>Zn(2+)</name>
        <dbReference type="ChEBI" id="CHEBI:29105"/>
    </ligand>
</feature>
<comment type="catalytic activity">
    <reaction evidence="11">
        <text>[molybdopterin-synthase sulfur-carrier protein]-C-terminal Gly-Gly-AMP + S-sulfanyl-L-cysteinyl-[cysteine desulfurase] + AH2 = [molybdopterin-synthase sulfur-carrier protein]-C-terminal-Gly-aminoethanethioate + L-cysteinyl-[cysteine desulfurase] + A + AMP + 2 H(+)</text>
        <dbReference type="Rhea" id="RHEA:48612"/>
        <dbReference type="Rhea" id="RHEA-COMP:12157"/>
        <dbReference type="Rhea" id="RHEA-COMP:12158"/>
        <dbReference type="Rhea" id="RHEA-COMP:12159"/>
        <dbReference type="Rhea" id="RHEA-COMP:19907"/>
        <dbReference type="ChEBI" id="CHEBI:13193"/>
        <dbReference type="ChEBI" id="CHEBI:15378"/>
        <dbReference type="ChEBI" id="CHEBI:17499"/>
        <dbReference type="ChEBI" id="CHEBI:29950"/>
        <dbReference type="ChEBI" id="CHEBI:61963"/>
        <dbReference type="ChEBI" id="CHEBI:90618"/>
        <dbReference type="ChEBI" id="CHEBI:232372"/>
        <dbReference type="ChEBI" id="CHEBI:456215"/>
        <dbReference type="EC" id="2.8.1.11"/>
    </reaction>
</comment>
<comment type="cofactor">
    <cofactor evidence="11">
        <name>Zn(2+)</name>
        <dbReference type="ChEBI" id="CHEBI:29105"/>
    </cofactor>
    <text evidence="11">Binds 1 zinc ion per subunit.</text>
</comment>
<keyword evidence="5 11" id="KW-0479">Metal-binding</keyword>
<dbReference type="GO" id="GO:0006777">
    <property type="term" value="P:Mo-molybdopterin cofactor biosynthetic process"/>
    <property type="evidence" value="ECO:0007669"/>
    <property type="project" value="UniProtKB-UniRule"/>
</dbReference>
<dbReference type="GO" id="GO:0061604">
    <property type="term" value="F:molybdopterin-synthase sulfurtransferase activity"/>
    <property type="evidence" value="ECO:0007669"/>
    <property type="project" value="UniProtKB-EC"/>
</dbReference>
<dbReference type="FunFam" id="3.40.250.10:FF:000014">
    <property type="entry name" value="Adenylyltransferase and sulfurtransferase MOCS3"/>
    <property type="match status" value="1"/>
</dbReference>
<evidence type="ECO:0000256" key="4">
    <source>
        <dbReference type="ARBA" id="ARBA00022694"/>
    </source>
</evidence>
<organism evidence="13 14">
    <name type="scientific">Phrynocephalus forsythii</name>
    <dbReference type="NCBI Taxonomy" id="171643"/>
    <lineage>
        <taxon>Eukaryota</taxon>
        <taxon>Metazoa</taxon>
        <taxon>Chordata</taxon>
        <taxon>Craniata</taxon>
        <taxon>Vertebrata</taxon>
        <taxon>Euteleostomi</taxon>
        <taxon>Lepidosauria</taxon>
        <taxon>Squamata</taxon>
        <taxon>Bifurcata</taxon>
        <taxon>Unidentata</taxon>
        <taxon>Episquamata</taxon>
        <taxon>Toxicofera</taxon>
        <taxon>Iguania</taxon>
        <taxon>Acrodonta</taxon>
        <taxon>Agamidae</taxon>
        <taxon>Agaminae</taxon>
        <taxon>Phrynocephalus</taxon>
    </lineage>
</organism>
<keyword evidence="6 11" id="KW-0547">Nucleotide-binding</keyword>
<dbReference type="GO" id="GO:0042292">
    <property type="term" value="F:URM1 activating enzyme activity"/>
    <property type="evidence" value="ECO:0007669"/>
    <property type="project" value="TreeGrafter"/>
</dbReference>
<feature type="disulfide bond" description="Alternate" evidence="11">
    <location>
        <begin position="283"/>
        <end position="291"/>
    </location>
</feature>
<dbReference type="HAMAP" id="MF_03049">
    <property type="entry name" value="MOCS3_Uba4"/>
    <property type="match status" value="1"/>
</dbReference>
<comment type="catalytic activity">
    <reaction evidence="11">
        <text>[molybdopterin-synthase sulfur-carrier protein]-C-terminal Gly-Gly + ATP + H(+) = [molybdopterin-synthase sulfur-carrier protein]-C-terminal Gly-Gly-AMP + diphosphate</text>
        <dbReference type="Rhea" id="RHEA:43616"/>
        <dbReference type="Rhea" id="RHEA-COMP:12159"/>
        <dbReference type="Rhea" id="RHEA-COMP:12202"/>
        <dbReference type="ChEBI" id="CHEBI:15378"/>
        <dbReference type="ChEBI" id="CHEBI:30616"/>
        <dbReference type="ChEBI" id="CHEBI:33019"/>
        <dbReference type="ChEBI" id="CHEBI:90618"/>
        <dbReference type="ChEBI" id="CHEBI:90778"/>
        <dbReference type="EC" id="2.7.7.80"/>
    </reaction>
</comment>
<dbReference type="InterPro" id="IPR000594">
    <property type="entry name" value="ThiF_NAD_FAD-bd"/>
</dbReference>
<dbReference type="GO" id="GO:0005524">
    <property type="term" value="F:ATP binding"/>
    <property type="evidence" value="ECO:0007669"/>
    <property type="project" value="UniProtKB-KW"/>
</dbReference>
<comment type="pathway">
    <text evidence="11">Cofactor biosynthesis; molybdopterin biosynthesis.</text>
</comment>
<dbReference type="Proteomes" id="UP001142489">
    <property type="component" value="Unassembled WGS sequence"/>
</dbReference>
<evidence type="ECO:0000256" key="3">
    <source>
        <dbReference type="ARBA" id="ARBA00022679"/>
    </source>
</evidence>
<keyword evidence="10 11" id="KW-0511">Multifunctional enzyme</keyword>
<feature type="active site" description="Cysteine persulfide intermediate; for sulfurtransferase activity" evidence="11">
    <location>
        <position position="379"/>
    </location>
</feature>
<evidence type="ECO:0000256" key="7">
    <source>
        <dbReference type="ARBA" id="ARBA00022833"/>
    </source>
</evidence>
<feature type="binding site" evidence="11">
    <location>
        <position position="104"/>
    </location>
    <ligand>
        <name>ATP</name>
        <dbReference type="ChEBI" id="CHEBI:30616"/>
    </ligand>
</feature>
<evidence type="ECO:0000256" key="10">
    <source>
        <dbReference type="ARBA" id="ARBA00023268"/>
    </source>
</evidence>
<dbReference type="Gene3D" id="3.40.250.10">
    <property type="entry name" value="Rhodanese-like domain"/>
    <property type="match status" value="1"/>
</dbReference>
<proteinExistence type="inferred from homology"/>
<dbReference type="FunFam" id="3.40.50.720:FF:000206">
    <property type="entry name" value="Adenylyltransferase and sulfurtransferase MOCS3"/>
    <property type="match status" value="1"/>
</dbReference>
<feature type="binding site" evidence="11">
    <location>
        <begin position="87"/>
        <end position="91"/>
    </location>
    <ligand>
        <name>ATP</name>
        <dbReference type="ChEBI" id="CHEBI:30616"/>
    </ligand>
</feature>
<keyword evidence="9 11" id="KW-0501">Molybdenum cofactor biosynthesis</keyword>
<feature type="binding site" evidence="11">
    <location>
        <position position="59"/>
    </location>
    <ligand>
        <name>ATP</name>
        <dbReference type="ChEBI" id="CHEBI:30616"/>
    </ligand>
</feature>
<dbReference type="InterPro" id="IPR035985">
    <property type="entry name" value="Ubiquitin-activating_enz"/>
</dbReference>
<evidence type="ECO:0000313" key="13">
    <source>
        <dbReference type="EMBL" id="KAJ7332039.1"/>
    </source>
</evidence>
<dbReference type="GO" id="GO:0004792">
    <property type="term" value="F:thiosulfate-cyanide sulfurtransferase activity"/>
    <property type="evidence" value="ECO:0007669"/>
    <property type="project" value="TreeGrafter"/>
</dbReference>
<dbReference type="CDD" id="cd00757">
    <property type="entry name" value="ThiF_MoeB_HesA_family"/>
    <property type="match status" value="1"/>
</dbReference>
<name>A0A9Q1B388_9SAUR</name>
<dbReference type="EMBL" id="JAPFRF010000005">
    <property type="protein sequence ID" value="KAJ7332039.1"/>
    <property type="molecule type" value="Genomic_DNA"/>
</dbReference>
<comment type="subcellular location">
    <subcellularLocation>
        <location evidence="1">Cytoplasm</location>
        <location evidence="1">Cytosol</location>
    </subcellularLocation>
</comment>
<dbReference type="GO" id="GO:0046872">
    <property type="term" value="F:metal ion binding"/>
    <property type="evidence" value="ECO:0007669"/>
    <property type="project" value="UniProtKB-KW"/>
</dbReference>
<dbReference type="SMART" id="SM00450">
    <property type="entry name" value="RHOD"/>
    <property type="match status" value="1"/>
</dbReference>
<dbReference type="SUPFAM" id="SSF69572">
    <property type="entry name" value="Activating enzymes of the ubiquitin-like proteins"/>
    <property type="match status" value="1"/>
</dbReference>
<dbReference type="EC" id="2.7.7.80" evidence="11"/>
<gene>
    <name evidence="11" type="primary">MOCS3</name>
    <name evidence="11" type="synonym">UBA4</name>
    <name evidence="13" type="ORF">JRQ81_014219</name>
</gene>
<evidence type="ECO:0000313" key="14">
    <source>
        <dbReference type="Proteomes" id="UP001142489"/>
    </source>
</evidence>
<dbReference type="Pfam" id="PF00899">
    <property type="entry name" value="ThiF"/>
    <property type="match status" value="1"/>
</dbReference>
<dbReference type="PROSITE" id="PS50206">
    <property type="entry name" value="RHODANESE_3"/>
    <property type="match status" value="1"/>
</dbReference>
<comment type="caution">
    <text evidence="13">The sequence shown here is derived from an EMBL/GenBank/DDBJ whole genome shotgun (WGS) entry which is preliminary data.</text>
</comment>
<feature type="binding site" evidence="11">
    <location>
        <begin position="148"/>
        <end position="149"/>
    </location>
    <ligand>
        <name>ATP</name>
        <dbReference type="ChEBI" id="CHEBI:30616"/>
    </ligand>
</feature>
<dbReference type="AlphaFoldDB" id="A0A9Q1B388"/>
<feature type="binding site" evidence="11">
    <location>
        <position position="264"/>
    </location>
    <ligand>
        <name>Zn(2+)</name>
        <dbReference type="ChEBI" id="CHEBI:29105"/>
    </ligand>
</feature>
<keyword evidence="14" id="KW-1185">Reference proteome</keyword>
<dbReference type="OrthoDB" id="10261062at2759"/>
<dbReference type="NCBIfam" id="NF004281">
    <property type="entry name" value="PRK05690.1"/>
    <property type="match status" value="1"/>
</dbReference>
<dbReference type="GO" id="GO:0032447">
    <property type="term" value="P:protein urmylation"/>
    <property type="evidence" value="ECO:0007669"/>
    <property type="project" value="TreeGrafter"/>
</dbReference>
<protein>
    <recommendedName>
        <fullName evidence="11">Adenylyltransferase and sulfurtransferase MOCS3</fullName>
    </recommendedName>
    <alternativeName>
        <fullName evidence="11">Molybdenum cofactor synthesis protein 3</fullName>
    </alternativeName>
    <domain>
        <recommendedName>
            <fullName evidence="11">Molybdopterin-synthase adenylyltransferase</fullName>
            <ecNumber evidence="11">2.7.7.80</ecNumber>
        </recommendedName>
        <alternativeName>
            <fullName evidence="11">Adenylyltransferase MOCS3</fullName>
        </alternativeName>
        <alternativeName>
            <fullName evidence="11">Sulfur carrier protein MOCS2A adenylyltransferase</fullName>
        </alternativeName>
    </domain>
    <domain>
        <recommendedName>
            <fullName evidence="11">Molybdopterin-synthase sulfurtransferase</fullName>
            <ecNumber evidence="11">2.8.1.11</ecNumber>
        </recommendedName>
        <alternativeName>
            <fullName evidence="11">Sulfurtransferase MOCS3</fullName>
        </alternativeName>
        <alternativeName>
            <fullName evidence="11">Sulfur carrier protein MOCS2A sulfurtransferase</fullName>
        </alternativeName>
    </domain>
</protein>
<feature type="binding site" evidence="11">
    <location>
        <position position="80"/>
    </location>
    <ligand>
        <name>ATP</name>
        <dbReference type="ChEBI" id="CHEBI:30616"/>
    </ligand>
</feature>
<evidence type="ECO:0000259" key="12">
    <source>
        <dbReference type="PROSITE" id="PS50206"/>
    </source>
</evidence>
<dbReference type="InterPro" id="IPR045886">
    <property type="entry name" value="ThiF/MoeB/HesA"/>
</dbReference>
<comment type="function">
    <text evidence="11">Plays a central role in 2-thiolation of mcm(5)S(2)U at tRNA wobble positions of cytosolic tRNA(Lys), tRNA(Glu) and tRNA(Gln). Also essential during biosynthesis of the molybdenum cofactor. Acts by mediating the C-terminal thiocarboxylation of sulfur carriers URM1 and MOCS2A. Its N-terminus first activates URM1 and MOCS2A as acyl-adenylates (-COAMP), then the persulfide sulfur on the catalytic cysteine is transferred to URM1 and MOCS2A to form thiocarboxylation (-COSH) of their C-terminus. The reaction probably involves hydrogen sulfide that is generated from the persulfide intermediate and that acts as nucleophile towards URM1 and MOCS2A. Subsequently, a transient disulfide bond is formed. Does not use thiosulfate as sulfur donor; NFS1 probably acting as a sulfur donor for thiocarboxylation reactions.</text>
</comment>
<dbReference type="GO" id="GO:0005829">
    <property type="term" value="C:cytosol"/>
    <property type="evidence" value="ECO:0007669"/>
    <property type="project" value="UniProtKB-SubCell"/>
</dbReference>
<sequence>MASAQTPEEQRAADGGDAPPALTRLEIQRYSRQLVLPELGPGGQRRLSACSVLVVGCGGLGCPLAQYLAAAGVGRLGLVDHDVVELSNLHRQVLHRESRLATSKARSAAAALQELNSTVQCVPYEVHLSPSNALPLVRAYDLVADCSDNVPTRYLVNDACVLAGKPLVSASALRLEGQLAVYHFQGGPCYRCLFPKPPPPETVTNCADGGVLGVVPGIMGSLQALEVLKMASGIGTGLSRAMLLFDALEGRFRRIQLRSRDPACAVCGDHPSVTDLQDYERFCGSSATDKCRMLQLLSSEERISVEEYKKVLDSQDQHVLVDVRPSVEVEICCLPHSLNVPLSKLEGKDEECWKTLRQRICNVKQRTDDNMAFPVYVVCKLGNDSQKAVRVLQGWSHDGLGLISVKDIKGGLMAWASNIDPEFPQY</sequence>
<dbReference type="PANTHER" id="PTHR10953:SF102">
    <property type="entry name" value="ADENYLYLTRANSFERASE AND SULFURTRANSFERASE MOCS3"/>
    <property type="match status" value="1"/>
</dbReference>
<evidence type="ECO:0000256" key="8">
    <source>
        <dbReference type="ARBA" id="ARBA00022840"/>
    </source>
</evidence>
<keyword evidence="4 11" id="KW-0819">tRNA processing</keyword>
<dbReference type="InterPro" id="IPR001763">
    <property type="entry name" value="Rhodanese-like_dom"/>
</dbReference>
<evidence type="ECO:0000256" key="11">
    <source>
        <dbReference type="HAMAP-Rule" id="MF_03049"/>
    </source>
</evidence>
<evidence type="ECO:0000256" key="5">
    <source>
        <dbReference type="ARBA" id="ARBA00022723"/>
    </source>
</evidence>
<keyword evidence="7 11" id="KW-0862">Zinc</keyword>
<keyword evidence="2 11" id="KW-0963">Cytoplasm</keyword>
<feature type="binding site" evidence="11">
    <location>
        <position position="192"/>
    </location>
    <ligand>
        <name>Zn(2+)</name>
        <dbReference type="ChEBI" id="CHEBI:29105"/>
    </ligand>
</feature>